<dbReference type="Gene3D" id="3.30.420.10">
    <property type="entry name" value="Ribonuclease H-like superfamily/Ribonuclease H"/>
    <property type="match status" value="1"/>
</dbReference>
<accession>A0A9X3AM94</accession>
<name>A0A9X3AM94_9ENTR</name>
<dbReference type="InterPro" id="IPR036388">
    <property type="entry name" value="WH-like_DNA-bd_sf"/>
</dbReference>
<dbReference type="Gene3D" id="1.10.10.10">
    <property type="entry name" value="Winged helix-like DNA-binding domain superfamily/Winged helix DNA-binding domain"/>
    <property type="match status" value="2"/>
</dbReference>
<dbReference type="Pfam" id="PF13333">
    <property type="entry name" value="rve_2"/>
    <property type="match status" value="1"/>
</dbReference>
<evidence type="ECO:0000259" key="1">
    <source>
        <dbReference type="PROSITE" id="PS50994"/>
    </source>
</evidence>
<dbReference type="InterPro" id="IPR010921">
    <property type="entry name" value="Trp_repressor/repl_initiator"/>
</dbReference>
<dbReference type="InterPro" id="IPR025948">
    <property type="entry name" value="HTH-like_dom"/>
</dbReference>
<dbReference type="NCBIfam" id="NF033516">
    <property type="entry name" value="transpos_IS3"/>
    <property type="match status" value="1"/>
</dbReference>
<feature type="domain" description="Integrase catalytic" evidence="1">
    <location>
        <begin position="277"/>
        <end position="451"/>
    </location>
</feature>
<gene>
    <name evidence="2" type="ORF">MUA00_00300</name>
</gene>
<dbReference type="SUPFAM" id="SSF48295">
    <property type="entry name" value="TrpR-like"/>
    <property type="match status" value="1"/>
</dbReference>
<dbReference type="Pfam" id="PF13276">
    <property type="entry name" value="HTH_21"/>
    <property type="match status" value="1"/>
</dbReference>
<dbReference type="InterPro" id="IPR055247">
    <property type="entry name" value="InsJ-like_HTH"/>
</dbReference>
<evidence type="ECO:0000313" key="2">
    <source>
        <dbReference type="EMBL" id="MCT4700281.1"/>
    </source>
</evidence>
<sequence length="454" mass="52367">MAKPKYSLETRLAVVNHYLAGKDGTHRTAERFGVERTSVRRWVRAWQLHGIDGITWKNDHHSPAFRMTVVKAVLNEELSMREAAAQFNISNETVVRHWVNVYKDAGEKGLLSIKPGRSKDMTKPQKTPPLTDAALEKLSSEELRAELRYLRAENAYLKKPEGLSSKREKRQKAAIISELRLEYALSDLLRAAGMSRSTWYHNINALKRVDRHAGLKDKIREIYHYHKGRYGYRRITLSLRKLGLLVNHKTVQRLMTELSLRSLIRVKKYRAWKGEVGKAAPNILSRNFGASKANEKWVTDVTEFSVQGKKLYLSPVLDLFNREIISYSLSERPVMEMVNTMLHDAFSVLEPEDAPLLHTDQGWQYRMAGYQAKLKAKGMTQSMSRKGNCLDNAVMENFFGTLKSECFYLNRFSDLNELRKAIEDYIHYYNNERISLKLKGLSPVEYRTQTPIAA</sequence>
<dbReference type="SUPFAM" id="SSF53098">
    <property type="entry name" value="Ribonuclease H-like"/>
    <property type="match status" value="1"/>
</dbReference>
<dbReference type="PROSITE" id="PS50994">
    <property type="entry name" value="INTEGRASE"/>
    <property type="match status" value="1"/>
</dbReference>
<dbReference type="InterPro" id="IPR050900">
    <property type="entry name" value="Transposase_IS3/IS150/IS904"/>
</dbReference>
<dbReference type="Pfam" id="PF13518">
    <property type="entry name" value="HTH_28"/>
    <property type="match status" value="2"/>
</dbReference>
<dbReference type="InterPro" id="IPR009057">
    <property type="entry name" value="Homeodomain-like_sf"/>
</dbReference>
<keyword evidence="3" id="KW-1185">Reference proteome</keyword>
<proteinExistence type="predicted"/>
<dbReference type="RefSeq" id="WP_271121241.1">
    <property type="nucleotide sequence ID" value="NZ_JALHAN010000043.1"/>
</dbReference>
<dbReference type="GO" id="GO:0043565">
    <property type="term" value="F:sequence-specific DNA binding"/>
    <property type="evidence" value="ECO:0007669"/>
    <property type="project" value="InterPro"/>
</dbReference>
<dbReference type="InterPro" id="IPR048020">
    <property type="entry name" value="Transpos_IS3"/>
</dbReference>
<protein>
    <submittedName>
        <fullName evidence="2">IS3 family transposase</fullName>
    </submittedName>
</protein>
<dbReference type="Pfam" id="PF00665">
    <property type="entry name" value="rve"/>
    <property type="match status" value="1"/>
</dbReference>
<dbReference type="PANTHER" id="PTHR46889">
    <property type="entry name" value="TRANSPOSASE INSF FOR INSERTION SEQUENCE IS3B-RELATED"/>
    <property type="match status" value="1"/>
</dbReference>
<dbReference type="PANTHER" id="PTHR46889:SF4">
    <property type="entry name" value="TRANSPOSASE INSO FOR INSERTION SEQUENCE ELEMENT IS911B-RELATED"/>
    <property type="match status" value="1"/>
</dbReference>
<dbReference type="InterPro" id="IPR001584">
    <property type="entry name" value="Integrase_cat-core"/>
</dbReference>
<evidence type="ECO:0000313" key="3">
    <source>
        <dbReference type="Proteomes" id="UP001150641"/>
    </source>
</evidence>
<dbReference type="EMBL" id="JALHAP010000053">
    <property type="protein sequence ID" value="MCT4700281.1"/>
    <property type="molecule type" value="Genomic_DNA"/>
</dbReference>
<dbReference type="SUPFAM" id="SSF46689">
    <property type="entry name" value="Homeodomain-like"/>
    <property type="match status" value="1"/>
</dbReference>
<dbReference type="InterPro" id="IPR012337">
    <property type="entry name" value="RNaseH-like_sf"/>
</dbReference>
<dbReference type="GO" id="GO:0015074">
    <property type="term" value="P:DNA integration"/>
    <property type="evidence" value="ECO:0007669"/>
    <property type="project" value="InterPro"/>
</dbReference>
<comment type="caution">
    <text evidence="2">The sequence shown here is derived from an EMBL/GenBank/DDBJ whole genome shotgun (WGS) entry which is preliminary data.</text>
</comment>
<dbReference type="Proteomes" id="UP001150641">
    <property type="component" value="Unassembled WGS sequence"/>
</dbReference>
<dbReference type="InterPro" id="IPR036397">
    <property type="entry name" value="RNaseH_sf"/>
</dbReference>
<reference evidence="2" key="1">
    <citation type="submission" date="2022-03" db="EMBL/GenBank/DDBJ databases">
        <title>Proposal of a novel genus Dryocolo and two novel species.</title>
        <authorList>
            <person name="Maddock D.W."/>
            <person name="Brady C.L."/>
            <person name="Denman S."/>
            <person name="Arnold D."/>
        </authorList>
    </citation>
    <scope>NUCLEOTIDE SEQUENCE</scope>
    <source>
        <strain evidence="2">H6W4</strain>
    </source>
</reference>
<dbReference type="AlphaFoldDB" id="A0A9X3AM94"/>
<organism evidence="2 3">
    <name type="scientific">Dryocola boscaweniae</name>
    <dbReference type="NCBI Taxonomy" id="2925397"/>
    <lineage>
        <taxon>Bacteria</taxon>
        <taxon>Pseudomonadati</taxon>
        <taxon>Pseudomonadota</taxon>
        <taxon>Gammaproteobacteria</taxon>
        <taxon>Enterobacterales</taxon>
        <taxon>Enterobacteriaceae</taxon>
        <taxon>Dryocola</taxon>
    </lineage>
</organism>